<comment type="caution">
    <text evidence="1">The sequence shown here is derived from an EMBL/GenBank/DDBJ whole genome shotgun (WGS) entry which is preliminary data.</text>
</comment>
<organism evidence="1 2">
    <name type="scientific">Monilinia laxa</name>
    <name type="common">Brown rot fungus</name>
    <name type="synonym">Sclerotinia laxa</name>
    <dbReference type="NCBI Taxonomy" id="61186"/>
    <lineage>
        <taxon>Eukaryota</taxon>
        <taxon>Fungi</taxon>
        <taxon>Dikarya</taxon>
        <taxon>Ascomycota</taxon>
        <taxon>Pezizomycotina</taxon>
        <taxon>Leotiomycetes</taxon>
        <taxon>Helotiales</taxon>
        <taxon>Sclerotiniaceae</taxon>
        <taxon>Monilinia</taxon>
    </lineage>
</organism>
<evidence type="ECO:0000313" key="1">
    <source>
        <dbReference type="EMBL" id="KAB8292579.1"/>
    </source>
</evidence>
<reference evidence="1 2" key="1">
    <citation type="submission" date="2019-06" db="EMBL/GenBank/DDBJ databases">
        <title>Genome Sequence of the Brown Rot Fungal Pathogen Monilinia laxa.</title>
        <authorList>
            <person name="De Miccolis Angelini R.M."/>
            <person name="Landi L."/>
            <person name="Abate D."/>
            <person name="Pollastro S."/>
            <person name="Romanazzi G."/>
            <person name="Faretra F."/>
        </authorList>
    </citation>
    <scope>NUCLEOTIDE SEQUENCE [LARGE SCALE GENOMIC DNA]</scope>
    <source>
        <strain evidence="1 2">Mlax316</strain>
    </source>
</reference>
<proteinExistence type="predicted"/>
<name>A0A5N6JU37_MONLA</name>
<dbReference type="Proteomes" id="UP000326757">
    <property type="component" value="Unassembled WGS sequence"/>
</dbReference>
<dbReference type="EMBL" id="VIGI01000013">
    <property type="protein sequence ID" value="KAB8292579.1"/>
    <property type="molecule type" value="Genomic_DNA"/>
</dbReference>
<gene>
    <name evidence="1" type="ORF">EYC80_008284</name>
</gene>
<dbReference type="OrthoDB" id="109543at2759"/>
<keyword evidence="2" id="KW-1185">Reference proteome</keyword>
<evidence type="ECO:0000313" key="2">
    <source>
        <dbReference type="Proteomes" id="UP000326757"/>
    </source>
</evidence>
<accession>A0A5N6JU37</accession>
<dbReference type="AlphaFoldDB" id="A0A5N6JU37"/>
<protein>
    <submittedName>
        <fullName evidence="1">Uncharacterized protein</fullName>
    </submittedName>
</protein>
<sequence length="291" mass="32879">MNDVVVKLNKETEENTYRAPYYPHEEMPKSTLTHGSEKAIESYFHLFHLLICLAVEDESIVNSANDMLKEFIDGKTSETYCPNLGHLLVASLISDTEISNSVMEAIITETITRNVVWIFDGQLGKNMVGLSYMEPSDISHYRLRETFEAGKTSYRVLMFLNLFRLTAVGNPRKPLSQLENEAFQRHGAPSRGSAKHLANCIRRIHLIDSFSDFFDAMGMGARGDDWITHLLRDCIRESIDKGYSKMPITQSQALYLRQLNEPGVEVAGGLQPVYIDMCEVGSFFPENGNNP</sequence>